<gene>
    <name evidence="2" type="ORF">ACFL6M_02500</name>
</gene>
<accession>A0ABV6YJC5</accession>
<reference evidence="2 3" key="1">
    <citation type="submission" date="2024-09" db="EMBL/GenBank/DDBJ databases">
        <authorList>
            <person name="D'Angelo T."/>
        </authorList>
    </citation>
    <scope>NUCLEOTIDE SEQUENCE [LARGE SCALE GENOMIC DNA]</scope>
    <source>
        <strain evidence="2">SAG AM-320-E07</strain>
    </source>
</reference>
<dbReference type="Proteomes" id="UP001593833">
    <property type="component" value="Unassembled WGS sequence"/>
</dbReference>
<evidence type="ECO:0000259" key="1">
    <source>
        <dbReference type="Pfam" id="PF07499"/>
    </source>
</evidence>
<dbReference type="InterPro" id="IPR036267">
    <property type="entry name" value="RuvA_C_sf"/>
</dbReference>
<comment type="caution">
    <text evidence="2">The sequence shown here is derived from an EMBL/GenBank/DDBJ whole genome shotgun (WGS) entry which is preliminary data.</text>
</comment>
<dbReference type="CDD" id="cd14332">
    <property type="entry name" value="UBA_RuvA_C"/>
    <property type="match status" value="1"/>
</dbReference>
<name>A0ABV6YJC5_UNCEI</name>
<dbReference type="Gene3D" id="1.10.150.20">
    <property type="entry name" value="5' to 3' exonuclease, C-terminal subdomain"/>
    <property type="match status" value="1"/>
</dbReference>
<dbReference type="SUPFAM" id="SSF47781">
    <property type="entry name" value="RuvA domain 2-like"/>
    <property type="match status" value="1"/>
</dbReference>
<dbReference type="InterPro" id="IPR011114">
    <property type="entry name" value="RuvA_C"/>
</dbReference>
<dbReference type="EMBL" id="JBHPKH010000017">
    <property type="protein sequence ID" value="MFC1572447.1"/>
    <property type="molecule type" value="Genomic_DNA"/>
</dbReference>
<organism evidence="2 3">
    <name type="scientific">Eiseniibacteriota bacterium</name>
    <dbReference type="NCBI Taxonomy" id="2212470"/>
    <lineage>
        <taxon>Bacteria</taxon>
        <taxon>Candidatus Eiseniibacteriota</taxon>
    </lineage>
</organism>
<feature type="non-terminal residue" evidence="2">
    <location>
        <position position="1"/>
    </location>
</feature>
<dbReference type="SUPFAM" id="SSF46929">
    <property type="entry name" value="DNA helicase RuvA subunit, C-terminal domain"/>
    <property type="match status" value="1"/>
</dbReference>
<keyword evidence="3" id="KW-1185">Reference proteome</keyword>
<dbReference type="InterPro" id="IPR010994">
    <property type="entry name" value="RuvA_2-like"/>
</dbReference>
<evidence type="ECO:0000313" key="3">
    <source>
        <dbReference type="Proteomes" id="UP001593833"/>
    </source>
</evidence>
<protein>
    <submittedName>
        <fullName evidence="2">Holliday junction branch migration protein RuvA</fullName>
    </submittedName>
</protein>
<feature type="domain" description="Holliday junction DNA helicase RuvA C-terminal" evidence="1">
    <location>
        <begin position="51"/>
        <end position="94"/>
    </location>
</feature>
<dbReference type="Pfam" id="PF07499">
    <property type="entry name" value="RuvA_C"/>
    <property type="match status" value="1"/>
</dbReference>
<evidence type="ECO:0000313" key="2">
    <source>
        <dbReference type="EMBL" id="MFC1572447.1"/>
    </source>
</evidence>
<sequence>EIGSAVEAKDQARFQSVPGIGKRTAARIVVELAGKLEGTASIDAPAGGSPASEAIDALVALGVGRTEAVQLVGAVAAGEGAPETTADLIAAALKRRR</sequence>
<dbReference type="Gene3D" id="1.10.8.10">
    <property type="entry name" value="DNA helicase RuvA subunit, C-terminal domain"/>
    <property type="match status" value="1"/>
</dbReference>
<proteinExistence type="predicted"/>